<dbReference type="EnsemblMetazoa" id="PPAI004728-RA">
    <property type="protein sequence ID" value="PPAI004728-PA"/>
    <property type="gene ID" value="PPAI004728"/>
</dbReference>
<name>A0A1B0DAM3_PHLPP</name>
<dbReference type="EMBL" id="AJVK01013356">
    <property type="status" value="NOT_ANNOTATED_CDS"/>
    <property type="molecule type" value="Genomic_DNA"/>
</dbReference>
<dbReference type="EMBL" id="AJVK01013357">
    <property type="status" value="NOT_ANNOTATED_CDS"/>
    <property type="molecule type" value="Genomic_DNA"/>
</dbReference>
<dbReference type="VEuPathDB" id="VectorBase:PPAPM1_000457"/>
<sequence length="146" mass="15337">MMQRFQAARQPGPPLGMVPVVSSPMNLVPPMMRPAMNFPPQTAALLGSNMMRSPSPALGIPGAGTGTVHFGKNLHMRTRTTFFLHSSRFNCANSRNCSTGNGCYDSGASDASDDATEISVISPGWAATLGSRNPSSCACGVSLKYL</sequence>
<keyword evidence="2" id="KW-1185">Reference proteome</keyword>
<dbReference type="Proteomes" id="UP000092462">
    <property type="component" value="Unassembled WGS sequence"/>
</dbReference>
<protein>
    <submittedName>
        <fullName evidence="1">Uncharacterized protein</fullName>
    </submittedName>
</protein>
<dbReference type="AlphaFoldDB" id="A0A1B0DAM3"/>
<evidence type="ECO:0000313" key="2">
    <source>
        <dbReference type="Proteomes" id="UP000092462"/>
    </source>
</evidence>
<proteinExistence type="predicted"/>
<reference evidence="1" key="1">
    <citation type="submission" date="2022-08" db="UniProtKB">
        <authorList>
            <consortium name="EnsemblMetazoa"/>
        </authorList>
    </citation>
    <scope>IDENTIFICATION</scope>
    <source>
        <strain evidence="1">Israel</strain>
    </source>
</reference>
<organism evidence="1 2">
    <name type="scientific">Phlebotomus papatasi</name>
    <name type="common">Sandfly</name>
    <dbReference type="NCBI Taxonomy" id="29031"/>
    <lineage>
        <taxon>Eukaryota</taxon>
        <taxon>Metazoa</taxon>
        <taxon>Ecdysozoa</taxon>
        <taxon>Arthropoda</taxon>
        <taxon>Hexapoda</taxon>
        <taxon>Insecta</taxon>
        <taxon>Pterygota</taxon>
        <taxon>Neoptera</taxon>
        <taxon>Endopterygota</taxon>
        <taxon>Diptera</taxon>
        <taxon>Nematocera</taxon>
        <taxon>Psychodoidea</taxon>
        <taxon>Psychodidae</taxon>
        <taxon>Phlebotomus</taxon>
        <taxon>Phlebotomus</taxon>
    </lineage>
</organism>
<accession>A0A1B0DAM3</accession>
<evidence type="ECO:0000313" key="1">
    <source>
        <dbReference type="EnsemblMetazoa" id="PPAI004728-PA"/>
    </source>
</evidence>
<dbReference type="VEuPathDB" id="VectorBase:PPAI004728"/>